<keyword evidence="4 6" id="KW-1133">Transmembrane helix</keyword>
<dbReference type="InterPro" id="IPR007237">
    <property type="entry name" value="CD20-like"/>
</dbReference>
<evidence type="ECO:0000256" key="1">
    <source>
        <dbReference type="ARBA" id="ARBA00004141"/>
    </source>
</evidence>
<dbReference type="Pfam" id="PF04103">
    <property type="entry name" value="CD20"/>
    <property type="match status" value="1"/>
</dbReference>
<comment type="subcellular location">
    <subcellularLocation>
        <location evidence="1">Membrane</location>
        <topology evidence="1">Multi-pass membrane protein</topology>
    </subcellularLocation>
</comment>
<dbReference type="PANTHER" id="PTHR23320">
    <property type="entry name" value="MEMBRANE-SPANNING 4-DOMAINS SUBFAMILY A MS4A -RELATED"/>
    <property type="match status" value="1"/>
</dbReference>
<dbReference type="EMBL" id="JAFIRN010000009">
    <property type="protein sequence ID" value="KAG5842822.1"/>
    <property type="molecule type" value="Genomic_DNA"/>
</dbReference>
<organism evidence="7 8">
    <name type="scientific">Anguilla anguilla</name>
    <name type="common">European freshwater eel</name>
    <name type="synonym">Muraena anguilla</name>
    <dbReference type="NCBI Taxonomy" id="7936"/>
    <lineage>
        <taxon>Eukaryota</taxon>
        <taxon>Metazoa</taxon>
        <taxon>Chordata</taxon>
        <taxon>Craniata</taxon>
        <taxon>Vertebrata</taxon>
        <taxon>Euteleostomi</taxon>
        <taxon>Actinopterygii</taxon>
        <taxon>Neopterygii</taxon>
        <taxon>Teleostei</taxon>
        <taxon>Anguilliformes</taxon>
        <taxon>Anguillidae</taxon>
        <taxon>Anguilla</taxon>
    </lineage>
</organism>
<gene>
    <name evidence="7" type="ORF">ANANG_G00181830</name>
</gene>
<name>A0A9D3M5D9_ANGAN</name>
<evidence type="ECO:0000313" key="7">
    <source>
        <dbReference type="EMBL" id="KAG5842822.1"/>
    </source>
</evidence>
<protein>
    <submittedName>
        <fullName evidence="7">Uncharacterized protein</fullName>
    </submittedName>
</protein>
<reference evidence="7" key="1">
    <citation type="submission" date="2021-01" db="EMBL/GenBank/DDBJ databases">
        <title>A chromosome-scale assembly of European eel, Anguilla anguilla.</title>
        <authorList>
            <person name="Henkel C."/>
            <person name="Jong-Raadsen S.A."/>
            <person name="Dufour S."/>
            <person name="Weltzien F.-A."/>
            <person name="Palstra A.P."/>
            <person name="Pelster B."/>
            <person name="Spaink H.P."/>
            <person name="Van Den Thillart G.E."/>
            <person name="Jansen H."/>
            <person name="Zahm M."/>
            <person name="Klopp C."/>
            <person name="Cedric C."/>
            <person name="Louis A."/>
            <person name="Berthelot C."/>
            <person name="Parey E."/>
            <person name="Roest Crollius H."/>
            <person name="Montfort J."/>
            <person name="Robinson-Rechavi M."/>
            <person name="Bucao C."/>
            <person name="Bouchez O."/>
            <person name="Gislard M."/>
            <person name="Lluch J."/>
            <person name="Milhes M."/>
            <person name="Lampietro C."/>
            <person name="Lopez Roques C."/>
            <person name="Donnadieu C."/>
            <person name="Braasch I."/>
            <person name="Desvignes T."/>
            <person name="Postlethwait J."/>
            <person name="Bobe J."/>
            <person name="Guiguen Y."/>
            <person name="Dirks R."/>
        </authorList>
    </citation>
    <scope>NUCLEOTIDE SEQUENCE</scope>
    <source>
        <strain evidence="7">Tag_6206</strain>
        <tissue evidence="7">Liver</tissue>
    </source>
</reference>
<sequence length="254" mass="27294">MPLSVTKGEGFTVFTVTSDPGRNWPLLCQVFTTLCCSPVCAVSGRLRKLMAGPQSALATVQIMMGLLTLGLGAVLLSVYFGPYYMRGICPPYWLGPIFIVSGILCLFAERFPSPCLVSMTVAVNLLSSALAVAAIALYVFDDGPRVADACVTYDPSDRYDSEDDSGVRRMANLTAEARGRRERNFQLCRMYRGAALPIVFGLKGLLVACAALQLCVNISAAVLAIKALKKNSEGEQVPEVKQPLMEEVTANPVA</sequence>
<dbReference type="PANTHER" id="PTHR23320:SF125">
    <property type="entry name" value="TRANSMEMBRANE PROTEIN 176L.1-RELATED"/>
    <property type="match status" value="1"/>
</dbReference>
<dbReference type="Proteomes" id="UP001044222">
    <property type="component" value="Chromosome 9"/>
</dbReference>
<keyword evidence="5 6" id="KW-0472">Membrane</keyword>
<feature type="transmembrane region" description="Helical" evidence="6">
    <location>
        <begin position="115"/>
        <end position="140"/>
    </location>
</feature>
<evidence type="ECO:0000256" key="4">
    <source>
        <dbReference type="ARBA" id="ARBA00022989"/>
    </source>
</evidence>
<dbReference type="InterPro" id="IPR030417">
    <property type="entry name" value="MS4A"/>
</dbReference>
<dbReference type="AlphaFoldDB" id="A0A9D3M5D9"/>
<proteinExistence type="inferred from homology"/>
<evidence type="ECO:0000313" key="8">
    <source>
        <dbReference type="Proteomes" id="UP001044222"/>
    </source>
</evidence>
<evidence type="ECO:0000256" key="2">
    <source>
        <dbReference type="ARBA" id="ARBA00009565"/>
    </source>
</evidence>
<comment type="caution">
    <text evidence="7">The sequence shown here is derived from an EMBL/GenBank/DDBJ whole genome shotgun (WGS) entry which is preliminary data.</text>
</comment>
<feature type="transmembrane region" description="Helical" evidence="6">
    <location>
        <begin position="56"/>
        <end position="80"/>
    </location>
</feature>
<dbReference type="GO" id="GO:0016020">
    <property type="term" value="C:membrane"/>
    <property type="evidence" value="ECO:0007669"/>
    <property type="project" value="UniProtKB-SubCell"/>
</dbReference>
<evidence type="ECO:0000256" key="6">
    <source>
        <dbReference type="SAM" id="Phobius"/>
    </source>
</evidence>
<accession>A0A9D3M5D9</accession>
<evidence type="ECO:0000256" key="5">
    <source>
        <dbReference type="ARBA" id="ARBA00023136"/>
    </source>
</evidence>
<evidence type="ECO:0000256" key="3">
    <source>
        <dbReference type="ARBA" id="ARBA00022692"/>
    </source>
</evidence>
<keyword evidence="8" id="KW-1185">Reference proteome</keyword>
<keyword evidence="3 6" id="KW-0812">Transmembrane</keyword>
<comment type="similarity">
    <text evidence="2">Belongs to the MS4A family.</text>
</comment>
<feature type="transmembrane region" description="Helical" evidence="6">
    <location>
        <begin position="92"/>
        <end position="108"/>
    </location>
</feature>
<feature type="transmembrane region" description="Helical" evidence="6">
    <location>
        <begin position="205"/>
        <end position="225"/>
    </location>
</feature>